<proteinExistence type="predicted"/>
<evidence type="ECO:0000256" key="1">
    <source>
        <dbReference type="SAM" id="MobiDB-lite"/>
    </source>
</evidence>
<gene>
    <name evidence="2" type="ORF">FFLO_03274</name>
</gene>
<dbReference type="AlphaFoldDB" id="A0A8K0JL87"/>
<feature type="region of interest" description="Disordered" evidence="1">
    <location>
        <begin position="1"/>
        <end position="25"/>
    </location>
</feature>
<dbReference type="EMBL" id="JABELV010000059">
    <property type="protein sequence ID" value="KAG7544313.1"/>
    <property type="molecule type" value="Genomic_DNA"/>
</dbReference>
<reference evidence="2" key="1">
    <citation type="submission" date="2020-04" db="EMBL/GenBank/DDBJ databases">
        <title>Analysis of mating type loci in Filobasidium floriforme.</title>
        <authorList>
            <person name="Nowrousian M."/>
        </authorList>
    </citation>
    <scope>NUCLEOTIDE SEQUENCE</scope>
    <source>
        <strain evidence="2">CBS 6242</strain>
    </source>
</reference>
<evidence type="ECO:0000313" key="3">
    <source>
        <dbReference type="Proteomes" id="UP000812966"/>
    </source>
</evidence>
<name>A0A8K0JL87_9TREE</name>
<organism evidence="2 3">
    <name type="scientific">Filobasidium floriforme</name>
    <dbReference type="NCBI Taxonomy" id="5210"/>
    <lineage>
        <taxon>Eukaryota</taxon>
        <taxon>Fungi</taxon>
        <taxon>Dikarya</taxon>
        <taxon>Basidiomycota</taxon>
        <taxon>Agaricomycotina</taxon>
        <taxon>Tremellomycetes</taxon>
        <taxon>Filobasidiales</taxon>
        <taxon>Filobasidiaceae</taxon>
        <taxon>Filobasidium</taxon>
    </lineage>
</organism>
<feature type="compositionally biased region" description="Polar residues" evidence="1">
    <location>
        <begin position="1"/>
        <end position="12"/>
    </location>
</feature>
<protein>
    <submittedName>
        <fullName evidence="2">Uncharacterized protein</fullName>
    </submittedName>
</protein>
<accession>A0A8K0JL87</accession>
<keyword evidence="3" id="KW-1185">Reference proteome</keyword>
<comment type="caution">
    <text evidence="2">The sequence shown here is derived from an EMBL/GenBank/DDBJ whole genome shotgun (WGS) entry which is preliminary data.</text>
</comment>
<sequence length="199" mass="21445">MSSNTLSQYPSQNRRKRRGSNSLENSNYRLAASNQTSITIDHASLPLWHGTVTNGAHVESSHEDTLSPSAASYATNLHLPETSFYDFGPPADSYADRIPVDTSGFGWNTMPPVPTVPSQRLEDIRELAPTARDLYRGDQQGQTLPSALPLHLASHFTTAAEDNSGNQRFSYSSRQYPADTVSTGPVSISAAFTASGAAS</sequence>
<dbReference type="Proteomes" id="UP000812966">
    <property type="component" value="Unassembled WGS sequence"/>
</dbReference>
<evidence type="ECO:0000313" key="2">
    <source>
        <dbReference type="EMBL" id="KAG7544313.1"/>
    </source>
</evidence>